<dbReference type="Proteomes" id="UP000791440">
    <property type="component" value="Unassembled WGS sequence"/>
</dbReference>
<keyword evidence="7" id="KW-0805">Transcription regulation</keyword>
<dbReference type="GO" id="GO:0042790">
    <property type="term" value="P:nucleolar large rRNA transcription by RNA polymerase I"/>
    <property type="evidence" value="ECO:0007669"/>
    <property type="project" value="TreeGrafter"/>
</dbReference>
<evidence type="ECO:0000256" key="10">
    <source>
        <dbReference type="ARBA" id="ARBA00023242"/>
    </source>
</evidence>
<feature type="domain" description="RRN7-type" evidence="13">
    <location>
        <begin position="3"/>
        <end position="29"/>
    </location>
</feature>
<feature type="region of interest" description="Disordered" evidence="12">
    <location>
        <begin position="691"/>
        <end position="722"/>
    </location>
</feature>
<sequence>MAGDPCNVCGSKDLNLIDGYYYCIECGTQDTNVRETVIEKQFLADGTLALVNKKKIVLKEKKLQMSGEWYKWHTFNFILHGLADEMIALGAEASFKTKLFWIWTEYVKKFQNKEDIGLSQKDNEITIFTEDVEKDVDKTDDLDWQKSKKKHNSRSPSDISTITSGLLVAMLYTALNLDKSPIQISHLYRFIDEGRLIMNNFDRHIPEDVNAASISDWTKFLMSCGPRRKIGFIRCRCLSLALLKKLDLGPPIVPDIKKIIDNYTTELCLPTEFKNLVFSLMYLWPCDYLDLDSRSLKAAVKMPDYEGTAMAYIVVALKMCFGLDDDYEYKLSDIVDKINEMEKFSKCYKIGFTPEPTGRIFSFREWIIYLQFRRKKLIKHRLISSDDEHYLDVDDYIYMEYLTERQKKGTITMTDELSMDIVNKLDLGKEIDVIPKNSFPPTFTPLTTYTEVLSEHCRHTKDVEMLSEDFTQYSLKYACESLCLSALDNDENVVKGVTDQGKIISDAEVMCGYLNGIKNNRNVNMVYVMNCQNKNWLKTNKPTIDHVIIDSKEKSNAEEINDESDLGYDSNLPSTPSDKDVPTEVGDEEPIRILDTIQEEDEDKNIFDDAFENIQEKDESDVLAEADHDLDNGDRADYHDNQNNLSDDEDRKSVSSTETFEFNPETFNRERATKELILRACKKYKIPIPKEYRTTEPRKRKRDNPDEAEHVQRKHMKTGKRGEVKDKVNQLLQAYYNHLEKDVLNQVSHQLSMLMHNMNQTKQEDNSDNADYLNQTEPNNSTIPNYSNVSEISAIAPESSQVNITNLEEGEGNVESTLFNDDSDCENVEDLTITNDPKFDEAKYDVNQLYIKMDDAEPEDIYESLRDPELDKIIEKKIEECREAEITIKAKDRRPACSDSEDEIPLSVLKDDKVAYYKKFNEKLKPLITNDIPDFKYWVKRYNTVYMAREQNVHEKFDSEIAETMPKSFSFLLRECATIAGCTQFIIYKCMQNIEKNLVFCANSSPDE</sequence>
<keyword evidence="4" id="KW-0479">Metal-binding</keyword>
<protein>
    <recommendedName>
        <fullName evidence="3">TATA box-binding protein-associated factor RNA polymerase I subunit B</fullName>
    </recommendedName>
    <alternativeName>
        <fullName evidence="11">TATA box-binding protein-associated factor 1B</fullName>
    </alternativeName>
</protein>
<dbReference type="GO" id="GO:0008270">
    <property type="term" value="F:zinc ion binding"/>
    <property type="evidence" value="ECO:0007669"/>
    <property type="project" value="UniProtKB-KW"/>
</dbReference>
<dbReference type="GO" id="GO:0070860">
    <property type="term" value="C:RNA polymerase I core factor complex"/>
    <property type="evidence" value="ECO:0007669"/>
    <property type="project" value="InterPro"/>
</dbReference>
<evidence type="ECO:0000256" key="8">
    <source>
        <dbReference type="ARBA" id="ARBA00023125"/>
    </source>
</evidence>
<evidence type="ECO:0000313" key="15">
    <source>
        <dbReference type="EMBL" id="KAG6455743.1"/>
    </source>
</evidence>
<evidence type="ECO:0000256" key="1">
    <source>
        <dbReference type="ARBA" id="ARBA00004604"/>
    </source>
</evidence>
<evidence type="ECO:0000256" key="9">
    <source>
        <dbReference type="ARBA" id="ARBA00023163"/>
    </source>
</evidence>
<feature type="region of interest" description="Disordered" evidence="12">
    <location>
        <begin position="630"/>
        <end position="659"/>
    </location>
</feature>
<keyword evidence="10" id="KW-0539">Nucleus</keyword>
<evidence type="ECO:0000256" key="7">
    <source>
        <dbReference type="ARBA" id="ARBA00023015"/>
    </source>
</evidence>
<dbReference type="GO" id="GO:0001164">
    <property type="term" value="F:RNA polymerase I core promoter sequence-specific DNA binding"/>
    <property type="evidence" value="ECO:0007669"/>
    <property type="project" value="InterPro"/>
</dbReference>
<evidence type="ECO:0000256" key="2">
    <source>
        <dbReference type="ARBA" id="ARBA00006899"/>
    </source>
</evidence>
<reference evidence="15" key="2">
    <citation type="submission" date="2020-12" db="EMBL/GenBank/DDBJ databases">
        <authorList>
            <person name="Kanost M."/>
        </authorList>
    </citation>
    <scope>NUCLEOTIDE SEQUENCE</scope>
</reference>
<evidence type="ECO:0000259" key="13">
    <source>
        <dbReference type="Pfam" id="PF11781"/>
    </source>
</evidence>
<dbReference type="Pfam" id="PF20645">
    <property type="entry name" value="Rrn7_cyclin_C"/>
    <property type="match status" value="1"/>
</dbReference>
<name>A0A921ZD14_MANSE</name>
<comment type="subcellular location">
    <subcellularLocation>
        <location evidence="1">Nucleus</location>
        <location evidence="1">Nucleolus</location>
    </subcellularLocation>
</comment>
<dbReference type="InterPro" id="IPR021752">
    <property type="entry name" value="TF_Rrn7_Zf"/>
</dbReference>
<dbReference type="GO" id="GO:0005668">
    <property type="term" value="C:RNA polymerase transcription factor SL1 complex"/>
    <property type="evidence" value="ECO:0007669"/>
    <property type="project" value="TreeGrafter"/>
</dbReference>
<dbReference type="InterPro" id="IPR033599">
    <property type="entry name" value="TAF1B/Rrn7"/>
</dbReference>
<keyword evidence="9" id="KW-0804">Transcription</keyword>
<feature type="compositionally biased region" description="Basic and acidic residues" evidence="12">
    <location>
        <begin position="691"/>
        <end position="711"/>
    </location>
</feature>
<feature type="compositionally biased region" description="Basic and acidic residues" evidence="12">
    <location>
        <begin position="630"/>
        <end position="640"/>
    </location>
</feature>
<organism evidence="15 16">
    <name type="scientific">Manduca sexta</name>
    <name type="common">Tobacco hawkmoth</name>
    <name type="synonym">Tobacco hornworm</name>
    <dbReference type="NCBI Taxonomy" id="7130"/>
    <lineage>
        <taxon>Eukaryota</taxon>
        <taxon>Metazoa</taxon>
        <taxon>Ecdysozoa</taxon>
        <taxon>Arthropoda</taxon>
        <taxon>Hexapoda</taxon>
        <taxon>Insecta</taxon>
        <taxon>Pterygota</taxon>
        <taxon>Neoptera</taxon>
        <taxon>Endopterygota</taxon>
        <taxon>Lepidoptera</taxon>
        <taxon>Glossata</taxon>
        <taxon>Ditrysia</taxon>
        <taxon>Bombycoidea</taxon>
        <taxon>Sphingidae</taxon>
        <taxon>Sphinginae</taxon>
        <taxon>Sphingini</taxon>
        <taxon>Manduca</taxon>
    </lineage>
</organism>
<keyword evidence="5" id="KW-0863">Zinc-finger</keyword>
<comment type="similarity">
    <text evidence="2">Belongs to the RRN7/TAF1B family.</text>
</comment>
<keyword evidence="6" id="KW-0862">Zinc</keyword>
<evidence type="ECO:0000256" key="12">
    <source>
        <dbReference type="SAM" id="MobiDB-lite"/>
    </source>
</evidence>
<evidence type="ECO:0000256" key="6">
    <source>
        <dbReference type="ARBA" id="ARBA00022833"/>
    </source>
</evidence>
<evidence type="ECO:0000313" key="16">
    <source>
        <dbReference type="Proteomes" id="UP000791440"/>
    </source>
</evidence>
<dbReference type="PANTHER" id="PTHR31576">
    <property type="entry name" value="TATA BOX-BINDING PROTEIN-ASSOCIATED FACTOR RNA POLYMERASE I SUBUNIT B"/>
    <property type="match status" value="1"/>
</dbReference>
<feature type="domain" description="Rrn7/TAF1B C-terminal cyclin" evidence="14">
    <location>
        <begin position="250"/>
        <end position="408"/>
    </location>
</feature>
<evidence type="ECO:0000256" key="3">
    <source>
        <dbReference type="ARBA" id="ARBA00018994"/>
    </source>
</evidence>
<feature type="region of interest" description="Disordered" evidence="12">
    <location>
        <begin position="555"/>
        <end position="590"/>
    </location>
</feature>
<dbReference type="Pfam" id="PF11781">
    <property type="entry name" value="Zn_ribbon_RRN7"/>
    <property type="match status" value="1"/>
</dbReference>
<dbReference type="PANTHER" id="PTHR31576:SF2">
    <property type="entry name" value="TATA BOX-BINDING PROTEIN-ASSOCIATED FACTOR RNA POLYMERASE I SUBUNIT B"/>
    <property type="match status" value="1"/>
</dbReference>
<reference evidence="15" key="1">
    <citation type="journal article" date="2016" name="Insect Biochem. Mol. Biol.">
        <title>Multifaceted biological insights from a draft genome sequence of the tobacco hornworm moth, Manduca sexta.</title>
        <authorList>
            <person name="Kanost M.R."/>
            <person name="Arrese E.L."/>
            <person name="Cao X."/>
            <person name="Chen Y.R."/>
            <person name="Chellapilla S."/>
            <person name="Goldsmith M.R."/>
            <person name="Grosse-Wilde E."/>
            <person name="Heckel D.G."/>
            <person name="Herndon N."/>
            <person name="Jiang H."/>
            <person name="Papanicolaou A."/>
            <person name="Qu J."/>
            <person name="Soulages J.L."/>
            <person name="Vogel H."/>
            <person name="Walters J."/>
            <person name="Waterhouse R.M."/>
            <person name="Ahn S.J."/>
            <person name="Almeida F.C."/>
            <person name="An C."/>
            <person name="Aqrawi P."/>
            <person name="Bretschneider A."/>
            <person name="Bryant W.B."/>
            <person name="Bucks S."/>
            <person name="Chao H."/>
            <person name="Chevignon G."/>
            <person name="Christen J.M."/>
            <person name="Clarke D.F."/>
            <person name="Dittmer N.T."/>
            <person name="Ferguson L.C.F."/>
            <person name="Garavelou S."/>
            <person name="Gordon K.H.J."/>
            <person name="Gunaratna R.T."/>
            <person name="Han Y."/>
            <person name="Hauser F."/>
            <person name="He Y."/>
            <person name="Heidel-Fischer H."/>
            <person name="Hirsh A."/>
            <person name="Hu Y."/>
            <person name="Jiang H."/>
            <person name="Kalra D."/>
            <person name="Klinner C."/>
            <person name="Konig C."/>
            <person name="Kovar C."/>
            <person name="Kroll A.R."/>
            <person name="Kuwar S.S."/>
            <person name="Lee S.L."/>
            <person name="Lehman R."/>
            <person name="Li K."/>
            <person name="Li Z."/>
            <person name="Liang H."/>
            <person name="Lovelace S."/>
            <person name="Lu Z."/>
            <person name="Mansfield J.H."/>
            <person name="McCulloch K.J."/>
            <person name="Mathew T."/>
            <person name="Morton B."/>
            <person name="Muzny D.M."/>
            <person name="Neunemann D."/>
            <person name="Ongeri F."/>
            <person name="Pauchet Y."/>
            <person name="Pu L.L."/>
            <person name="Pyrousis I."/>
            <person name="Rao X.J."/>
            <person name="Redding A."/>
            <person name="Roesel C."/>
            <person name="Sanchez-Gracia A."/>
            <person name="Schaack S."/>
            <person name="Shukla A."/>
            <person name="Tetreau G."/>
            <person name="Wang Y."/>
            <person name="Xiong G.H."/>
            <person name="Traut W."/>
            <person name="Walsh T.K."/>
            <person name="Worley K.C."/>
            <person name="Wu D."/>
            <person name="Wu W."/>
            <person name="Wu Y.Q."/>
            <person name="Zhang X."/>
            <person name="Zou Z."/>
            <person name="Zucker H."/>
            <person name="Briscoe A.D."/>
            <person name="Burmester T."/>
            <person name="Clem R.J."/>
            <person name="Feyereisen R."/>
            <person name="Grimmelikhuijzen C.J.P."/>
            <person name="Hamodrakas S.J."/>
            <person name="Hansson B.S."/>
            <person name="Huguet E."/>
            <person name="Jermiin L.S."/>
            <person name="Lan Q."/>
            <person name="Lehman H.K."/>
            <person name="Lorenzen M."/>
            <person name="Merzendorfer H."/>
            <person name="Michalopoulos I."/>
            <person name="Morton D.B."/>
            <person name="Muthukrishnan S."/>
            <person name="Oakeshott J.G."/>
            <person name="Palmer W."/>
            <person name="Park Y."/>
            <person name="Passarelli A.L."/>
            <person name="Rozas J."/>
            <person name="Schwartz L.M."/>
            <person name="Smith W."/>
            <person name="Southgate A."/>
            <person name="Vilcinskas A."/>
            <person name="Vogt R."/>
            <person name="Wang P."/>
            <person name="Werren J."/>
            <person name="Yu X.Q."/>
            <person name="Zhou J.J."/>
            <person name="Brown S.J."/>
            <person name="Scherer S.E."/>
            <person name="Richards S."/>
            <person name="Blissard G.W."/>
        </authorList>
    </citation>
    <scope>NUCLEOTIDE SEQUENCE</scope>
</reference>
<dbReference type="EMBL" id="JH668497">
    <property type="protein sequence ID" value="KAG6455743.1"/>
    <property type="molecule type" value="Genomic_DNA"/>
</dbReference>
<proteinExistence type="inferred from homology"/>
<accession>A0A921ZD14</accession>
<dbReference type="InterPro" id="IPR048538">
    <property type="entry name" value="Rrn7_cyclin_C"/>
</dbReference>
<evidence type="ECO:0000256" key="5">
    <source>
        <dbReference type="ARBA" id="ARBA00022771"/>
    </source>
</evidence>
<keyword evidence="8" id="KW-0238">DNA-binding</keyword>
<keyword evidence="16" id="KW-1185">Reference proteome</keyword>
<comment type="caution">
    <text evidence="15">The sequence shown here is derived from an EMBL/GenBank/DDBJ whole genome shotgun (WGS) entry which is preliminary data.</text>
</comment>
<evidence type="ECO:0000256" key="11">
    <source>
        <dbReference type="ARBA" id="ARBA00032500"/>
    </source>
</evidence>
<evidence type="ECO:0000259" key="14">
    <source>
        <dbReference type="Pfam" id="PF20645"/>
    </source>
</evidence>
<evidence type="ECO:0000256" key="4">
    <source>
        <dbReference type="ARBA" id="ARBA00022723"/>
    </source>
</evidence>
<dbReference type="AlphaFoldDB" id="A0A921ZD14"/>
<dbReference type="OrthoDB" id="10069252at2759"/>
<gene>
    <name evidence="15" type="ORF">O3G_MSEX009384</name>
</gene>